<name>A0A9D2JQX7_9FIRM</name>
<comment type="caution">
    <text evidence="1">The sequence shown here is derived from an EMBL/GenBank/DDBJ whole genome shotgun (WGS) entry which is preliminary data.</text>
</comment>
<evidence type="ECO:0000313" key="1">
    <source>
        <dbReference type="EMBL" id="HIZ64295.1"/>
    </source>
</evidence>
<feature type="non-terminal residue" evidence="1">
    <location>
        <position position="1"/>
    </location>
</feature>
<proteinExistence type="predicted"/>
<evidence type="ECO:0000313" key="2">
    <source>
        <dbReference type="Proteomes" id="UP000824056"/>
    </source>
</evidence>
<reference evidence="1" key="2">
    <citation type="submission" date="2021-04" db="EMBL/GenBank/DDBJ databases">
        <authorList>
            <person name="Gilroy R."/>
        </authorList>
    </citation>
    <scope>NUCLEOTIDE SEQUENCE</scope>
    <source>
        <strain evidence="1">1068</strain>
    </source>
</reference>
<accession>A0A9D2JQX7</accession>
<sequence>VSTLGLRTCCADRKNMIQEAKSHRRRRFCMDFACNGSARLNCYGLVNGFFKWYDREKIFHWHHKYIAVGDSNHEGLERKTILFF</sequence>
<protein>
    <submittedName>
        <fullName evidence="1">Uncharacterized protein</fullName>
    </submittedName>
</protein>
<dbReference type="Proteomes" id="UP000824056">
    <property type="component" value="Unassembled WGS sequence"/>
</dbReference>
<gene>
    <name evidence="1" type="ORF">H9809_00025</name>
</gene>
<organism evidence="1 2">
    <name type="scientific">Candidatus Blautia pullicola</name>
    <dbReference type="NCBI Taxonomy" id="2838498"/>
    <lineage>
        <taxon>Bacteria</taxon>
        <taxon>Bacillati</taxon>
        <taxon>Bacillota</taxon>
        <taxon>Clostridia</taxon>
        <taxon>Lachnospirales</taxon>
        <taxon>Lachnospiraceae</taxon>
        <taxon>Blautia</taxon>
    </lineage>
</organism>
<dbReference type="EMBL" id="DXBG01000002">
    <property type="protein sequence ID" value="HIZ64295.1"/>
    <property type="molecule type" value="Genomic_DNA"/>
</dbReference>
<reference evidence="1" key="1">
    <citation type="journal article" date="2021" name="PeerJ">
        <title>Extensive microbial diversity within the chicken gut microbiome revealed by metagenomics and culture.</title>
        <authorList>
            <person name="Gilroy R."/>
            <person name="Ravi A."/>
            <person name="Getino M."/>
            <person name="Pursley I."/>
            <person name="Horton D.L."/>
            <person name="Alikhan N.F."/>
            <person name="Baker D."/>
            <person name="Gharbi K."/>
            <person name="Hall N."/>
            <person name="Watson M."/>
            <person name="Adriaenssens E.M."/>
            <person name="Foster-Nyarko E."/>
            <person name="Jarju S."/>
            <person name="Secka A."/>
            <person name="Antonio M."/>
            <person name="Oren A."/>
            <person name="Chaudhuri R.R."/>
            <person name="La Ragione R."/>
            <person name="Hildebrand F."/>
            <person name="Pallen M.J."/>
        </authorList>
    </citation>
    <scope>NUCLEOTIDE SEQUENCE</scope>
    <source>
        <strain evidence="1">1068</strain>
    </source>
</reference>
<dbReference type="AlphaFoldDB" id="A0A9D2JQX7"/>